<evidence type="ECO:0000313" key="10">
    <source>
        <dbReference type="EMBL" id="RXE57598.1"/>
    </source>
</evidence>
<name>A0A4Q0I0C6_9FIRM</name>
<dbReference type="Gene3D" id="3.30.300.210">
    <property type="entry name" value="Nutrient germinant receptor protein C, domain 3"/>
    <property type="match status" value="1"/>
</dbReference>
<dbReference type="InterPro" id="IPR038501">
    <property type="entry name" value="Spore_GerAC_C_sf"/>
</dbReference>
<evidence type="ECO:0000256" key="4">
    <source>
        <dbReference type="ARBA" id="ARBA00022729"/>
    </source>
</evidence>
<dbReference type="AlphaFoldDB" id="A0A4Q0I0C6"/>
<dbReference type="GO" id="GO:0009847">
    <property type="term" value="P:spore germination"/>
    <property type="evidence" value="ECO:0007669"/>
    <property type="project" value="InterPro"/>
</dbReference>
<keyword evidence="4" id="KW-0732">Signal</keyword>
<proteinExistence type="inferred from homology"/>
<comment type="subcellular location">
    <subcellularLocation>
        <location evidence="1">Membrane</location>
        <topology evidence="1">Lipid-anchor</topology>
    </subcellularLocation>
</comment>
<sequence>MIQNKSSEVAMGKKMKLSNMKLISCFLMLFILSGCIGAREINDLEIVIGMGVDKDENPENILLTAQVVKATAGKASENESRGEDSKAFWNVSSRGNSVFDAVRQITHKTGNRLFISHNQAVIFGKDIAKEGLQEYIDFFLRAHEMRPTALILIAEDRASDVLNAKPETEKFPAVNIAKLIKTYGFTSNFYKVNMEDFASCLLNPTKAQLVPLVSIIQDGEYKDVYVSGMVVFKKGKMVSKLTHDDVRGLLWILGKVKSGVIIVPSPNEQGKAVLEIIKAKSKVTPEIKDGKIVMHIKIREESSLSEQTTSENLATNEAFEKIQEASAEVIRKEAMAAFNKSVELNADIFGFGEMLHKKYSKEWKTLKDNWDEIYPTIELNIDVETKIIKTDLLKKPASPSE</sequence>
<keyword evidence="3" id="KW-0309">Germination</keyword>
<feature type="domain" description="Spore germination GerAC-like C-terminal" evidence="8">
    <location>
        <begin position="227"/>
        <end position="390"/>
    </location>
</feature>
<evidence type="ECO:0000256" key="2">
    <source>
        <dbReference type="ARBA" id="ARBA00007886"/>
    </source>
</evidence>
<evidence type="ECO:0000313" key="11">
    <source>
        <dbReference type="Proteomes" id="UP000289166"/>
    </source>
</evidence>
<dbReference type="InterPro" id="IPR057336">
    <property type="entry name" value="GerAC_N"/>
</dbReference>
<keyword evidence="6" id="KW-0564">Palmitate</keyword>
<keyword evidence="7" id="KW-0449">Lipoprotein</keyword>
<evidence type="ECO:0000259" key="9">
    <source>
        <dbReference type="Pfam" id="PF25198"/>
    </source>
</evidence>
<evidence type="ECO:0000256" key="6">
    <source>
        <dbReference type="ARBA" id="ARBA00023139"/>
    </source>
</evidence>
<evidence type="ECO:0000256" key="1">
    <source>
        <dbReference type="ARBA" id="ARBA00004635"/>
    </source>
</evidence>
<gene>
    <name evidence="10" type="ORF">EFD62_16835</name>
</gene>
<reference evidence="11" key="1">
    <citation type="submission" date="2018-11" db="EMBL/GenBank/DDBJ databases">
        <title>Genome sequencing of a novel mesophilic and cellulolytic organism within the genus Hungateiclostridium.</title>
        <authorList>
            <person name="Rettenmaier R."/>
            <person name="Liebl W."/>
            <person name="Zverlov V."/>
        </authorList>
    </citation>
    <scope>NUCLEOTIDE SEQUENCE [LARGE SCALE GENOMIC DNA]</scope>
    <source>
        <strain evidence="11">N2K1</strain>
    </source>
</reference>
<protein>
    <submittedName>
        <fullName evidence="10">Ger(X)C family spore germination protein</fullName>
    </submittedName>
</protein>
<dbReference type="PROSITE" id="PS51257">
    <property type="entry name" value="PROKAR_LIPOPROTEIN"/>
    <property type="match status" value="1"/>
</dbReference>
<dbReference type="PANTHER" id="PTHR35789">
    <property type="entry name" value="SPORE GERMINATION PROTEIN B3"/>
    <property type="match status" value="1"/>
</dbReference>
<dbReference type="Pfam" id="PF25198">
    <property type="entry name" value="Spore_GerAC_N"/>
    <property type="match status" value="1"/>
</dbReference>
<dbReference type="GO" id="GO:0016020">
    <property type="term" value="C:membrane"/>
    <property type="evidence" value="ECO:0007669"/>
    <property type="project" value="UniProtKB-SubCell"/>
</dbReference>
<keyword evidence="11" id="KW-1185">Reference proteome</keyword>
<dbReference type="Pfam" id="PF05504">
    <property type="entry name" value="Spore_GerAC"/>
    <property type="match status" value="1"/>
</dbReference>
<dbReference type="OrthoDB" id="9816067at2"/>
<dbReference type="InterPro" id="IPR046953">
    <property type="entry name" value="Spore_GerAC-like_C"/>
</dbReference>
<dbReference type="PANTHER" id="PTHR35789:SF1">
    <property type="entry name" value="SPORE GERMINATION PROTEIN B3"/>
    <property type="match status" value="1"/>
</dbReference>
<feature type="domain" description="Spore germination protein N-terminal" evidence="9">
    <location>
        <begin position="38"/>
        <end position="214"/>
    </location>
</feature>
<dbReference type="Gene3D" id="6.20.190.10">
    <property type="entry name" value="Nutrient germinant receptor protein C, domain 1"/>
    <property type="match status" value="1"/>
</dbReference>
<evidence type="ECO:0000256" key="5">
    <source>
        <dbReference type="ARBA" id="ARBA00023136"/>
    </source>
</evidence>
<dbReference type="InterPro" id="IPR008844">
    <property type="entry name" value="Spore_GerAC-like"/>
</dbReference>
<keyword evidence="5" id="KW-0472">Membrane</keyword>
<dbReference type="Proteomes" id="UP000289166">
    <property type="component" value="Unassembled WGS sequence"/>
</dbReference>
<evidence type="ECO:0000259" key="8">
    <source>
        <dbReference type="Pfam" id="PF05504"/>
    </source>
</evidence>
<dbReference type="EMBL" id="RLII01000052">
    <property type="protein sequence ID" value="RXE57598.1"/>
    <property type="molecule type" value="Genomic_DNA"/>
</dbReference>
<dbReference type="NCBIfam" id="TIGR02887">
    <property type="entry name" value="spore_ger_x_C"/>
    <property type="match status" value="1"/>
</dbReference>
<evidence type="ECO:0000256" key="3">
    <source>
        <dbReference type="ARBA" id="ARBA00022544"/>
    </source>
</evidence>
<accession>A0A4Q0I0C6</accession>
<comment type="caution">
    <text evidence="10">The sequence shown here is derived from an EMBL/GenBank/DDBJ whole genome shotgun (WGS) entry which is preliminary data.</text>
</comment>
<comment type="similarity">
    <text evidence="2">Belongs to the GerABKC lipoprotein family.</text>
</comment>
<evidence type="ECO:0000256" key="7">
    <source>
        <dbReference type="ARBA" id="ARBA00023288"/>
    </source>
</evidence>
<organism evidence="10 11">
    <name type="scientific">Acetivibrio mesophilus</name>
    <dbReference type="NCBI Taxonomy" id="2487273"/>
    <lineage>
        <taxon>Bacteria</taxon>
        <taxon>Bacillati</taxon>
        <taxon>Bacillota</taxon>
        <taxon>Clostridia</taxon>
        <taxon>Eubacteriales</taxon>
        <taxon>Oscillospiraceae</taxon>
        <taxon>Acetivibrio</taxon>
    </lineage>
</organism>